<dbReference type="EMBL" id="MAPZ01000016">
    <property type="protein sequence ID" value="OBY11310.1"/>
    <property type="molecule type" value="Genomic_DNA"/>
</dbReference>
<evidence type="ECO:0000313" key="1">
    <source>
        <dbReference type="EMBL" id="OBY11310.1"/>
    </source>
</evidence>
<sequence>MGFLELLKRSQKESLMLVQAKEAEKFLKMKEKDDKLKIEKYTEEGILYCPKCLATNLKTTKKKYKILNTGGEAMLTDFDGNVLGSVSSKNLDLVCACCGHKWNNKINKK</sequence>
<dbReference type="RefSeq" id="WP_027097582.1">
    <property type="nucleotide sequence ID" value="NZ_CABHIH010000001.1"/>
</dbReference>
<organism evidence="1 2">
    <name type="scientific">Clostridium paraputrificum</name>
    <dbReference type="NCBI Taxonomy" id="29363"/>
    <lineage>
        <taxon>Bacteria</taxon>
        <taxon>Bacillati</taxon>
        <taxon>Bacillota</taxon>
        <taxon>Clostridia</taxon>
        <taxon>Eubacteriales</taxon>
        <taxon>Clostridiaceae</taxon>
        <taxon>Clostridium</taxon>
    </lineage>
</organism>
<proteinExistence type="predicted"/>
<protein>
    <submittedName>
        <fullName evidence="1">Uncharacterized protein</fullName>
    </submittedName>
</protein>
<name>A0A174VHX2_9CLOT</name>
<accession>A0A174VHX2</accession>
<evidence type="ECO:0000313" key="2">
    <source>
        <dbReference type="Proteomes" id="UP000092714"/>
    </source>
</evidence>
<dbReference type="AlphaFoldDB" id="A0A174VHX2"/>
<dbReference type="GeneID" id="42775417"/>
<dbReference type="Proteomes" id="UP000092714">
    <property type="component" value="Unassembled WGS sequence"/>
</dbReference>
<comment type="caution">
    <text evidence="1">The sequence shown here is derived from an EMBL/GenBank/DDBJ whole genome shotgun (WGS) entry which is preliminary data.</text>
</comment>
<gene>
    <name evidence="1" type="ORF">CP373A1_07390</name>
</gene>
<reference evidence="1 2" key="1">
    <citation type="submission" date="2016-06" db="EMBL/GenBank/DDBJ databases">
        <authorList>
            <person name="Kjaerup R.B."/>
            <person name="Dalgaard T.S."/>
            <person name="Juul-Madsen H.R."/>
        </authorList>
    </citation>
    <scope>NUCLEOTIDE SEQUENCE [LARGE SCALE GENOMIC DNA]</scope>
    <source>
        <strain evidence="1 2">373-A1</strain>
    </source>
</reference>
<keyword evidence="2" id="KW-1185">Reference proteome</keyword>